<evidence type="ECO:0000313" key="2">
    <source>
        <dbReference type="EMBL" id="CAK4029099.1"/>
    </source>
</evidence>
<dbReference type="PANTHER" id="PTHR43139:SF65">
    <property type="entry name" value="HYDROLASE FAMILY PROTEIN, PUTATIVE (AFU_ORTHOLOGUE AFUA_6G07060)-RELATED"/>
    <property type="match status" value="1"/>
</dbReference>
<dbReference type="InterPro" id="IPR029058">
    <property type="entry name" value="AB_hydrolase_fold"/>
</dbReference>
<sequence length="414" mass="44917">MALRTIMHPAVFRDRRDIYIALTAPALGYLAARLIANVVSAASYSGILPKPKTSRAPEQKFLTAAETEDVPYAPDALPGGRNVDTPYGNARVYEWGPVNGRKVLFVHGISTPCIALARMAKALMRRGGCRVMLFDLFGRGYSDTPDPRVYRQDISLFSAQMLAVLASSELDWMGGFTLVGYSLGGGIAAAFTSYFPDLVESLVLVAPGGLLRSTRVSVSSKLLYSGLLPDWLVHYWVGSKLRAAGDVKPNVPKMRSLPPGKIDVTDAATEELPDDNGAHGQDSMSPIFEDRPKVSPATAVAWQVKAHEGFIPAFVSCVKYAPIHDGHERWRIVGKRCEARRNQLEARGLVEGKVLLILGLQDVVISSSETAKDAKEALGEENLHMAILQGGHDLPIVNAEGCVKTMMDFWTGAI</sequence>
<organism evidence="2 3">
    <name type="scientific">Lecanosticta acicola</name>
    <dbReference type="NCBI Taxonomy" id="111012"/>
    <lineage>
        <taxon>Eukaryota</taxon>
        <taxon>Fungi</taxon>
        <taxon>Dikarya</taxon>
        <taxon>Ascomycota</taxon>
        <taxon>Pezizomycotina</taxon>
        <taxon>Dothideomycetes</taxon>
        <taxon>Dothideomycetidae</taxon>
        <taxon>Mycosphaerellales</taxon>
        <taxon>Mycosphaerellaceae</taxon>
        <taxon>Lecanosticta</taxon>
    </lineage>
</organism>
<name>A0AAI8Z090_9PEZI</name>
<dbReference type="EMBL" id="CAVMBE010000032">
    <property type="protein sequence ID" value="CAK4029099.1"/>
    <property type="molecule type" value="Genomic_DNA"/>
</dbReference>
<accession>A0AAI8Z090</accession>
<comment type="caution">
    <text evidence="2">The sequence shown here is derived from an EMBL/GenBank/DDBJ whole genome shotgun (WGS) entry which is preliminary data.</text>
</comment>
<keyword evidence="3" id="KW-1185">Reference proteome</keyword>
<dbReference type="InterPro" id="IPR052370">
    <property type="entry name" value="Meta-cleavage_hydrolase"/>
</dbReference>
<dbReference type="Pfam" id="PF00561">
    <property type="entry name" value="Abhydrolase_1"/>
    <property type="match status" value="1"/>
</dbReference>
<dbReference type="Gene3D" id="3.40.50.1820">
    <property type="entry name" value="alpha/beta hydrolase"/>
    <property type="match status" value="1"/>
</dbReference>
<dbReference type="InterPro" id="IPR000073">
    <property type="entry name" value="AB_hydrolase_1"/>
</dbReference>
<dbReference type="GO" id="GO:0005783">
    <property type="term" value="C:endoplasmic reticulum"/>
    <property type="evidence" value="ECO:0007669"/>
    <property type="project" value="TreeGrafter"/>
</dbReference>
<proteinExistence type="predicted"/>
<evidence type="ECO:0000259" key="1">
    <source>
        <dbReference type="Pfam" id="PF00561"/>
    </source>
</evidence>
<dbReference type="PANTHER" id="PTHR43139">
    <property type="entry name" value="SI:DKEY-122A22.2"/>
    <property type="match status" value="1"/>
</dbReference>
<reference evidence="2" key="1">
    <citation type="submission" date="2023-11" db="EMBL/GenBank/DDBJ databases">
        <authorList>
            <person name="Alioto T."/>
            <person name="Alioto T."/>
            <person name="Gomez Garrido J."/>
        </authorList>
    </citation>
    <scope>NUCLEOTIDE SEQUENCE</scope>
</reference>
<gene>
    <name evidence="2" type="ORF">LECACI_7A005221</name>
</gene>
<evidence type="ECO:0000313" key="3">
    <source>
        <dbReference type="Proteomes" id="UP001296104"/>
    </source>
</evidence>
<protein>
    <recommendedName>
        <fullName evidence="1">AB hydrolase-1 domain-containing protein</fullName>
    </recommendedName>
</protein>
<dbReference type="PRINTS" id="PR00111">
    <property type="entry name" value="ABHYDROLASE"/>
</dbReference>
<dbReference type="Proteomes" id="UP001296104">
    <property type="component" value="Unassembled WGS sequence"/>
</dbReference>
<dbReference type="AlphaFoldDB" id="A0AAI8Z090"/>
<dbReference type="SUPFAM" id="SSF53474">
    <property type="entry name" value="alpha/beta-Hydrolases"/>
    <property type="match status" value="1"/>
</dbReference>
<feature type="domain" description="AB hydrolase-1" evidence="1">
    <location>
        <begin position="103"/>
        <end position="398"/>
    </location>
</feature>